<dbReference type="Pfam" id="PF07661">
    <property type="entry name" value="MORN_2"/>
    <property type="match status" value="3"/>
</dbReference>
<dbReference type="KEGG" id="taj:C1A40_17485"/>
<dbReference type="PANTHER" id="PTHR33706">
    <property type="entry name" value="MORN VARIANT REPEAT PROTEIN"/>
    <property type="match status" value="1"/>
</dbReference>
<proteinExistence type="predicted"/>
<keyword evidence="2" id="KW-1185">Reference proteome</keyword>
<dbReference type="InterPro" id="IPR011652">
    <property type="entry name" value="MORN_2"/>
</dbReference>
<dbReference type="Proteomes" id="UP000236592">
    <property type="component" value="Chromosome"/>
</dbReference>
<sequence length="218" mass="25093">MWSQDINQFDANGKRHGIWKKNFDNTNIVRYEGAFNHGKETGLFKFYTNYKNKAILSATKLFDEKTGIADVKFLTSNGKVISEGQMNGKAHIGTWKYYQKHSDKILTLETYDSTGELVGERLVYFPNGKVAERKNYVNGKLEGKAYSYTEKGVVLSESHYENGEFHGPYKSYDTKGQLVSEGVFKRGKKEGIWKFYRNGKLTDEKNFSYVPKRTKKTP</sequence>
<dbReference type="OrthoDB" id="9785122at2"/>
<dbReference type="SUPFAM" id="SSF82185">
    <property type="entry name" value="Histone H3 K4-specific methyltransferase SET7/9 N-terminal domain"/>
    <property type="match status" value="1"/>
</dbReference>
<dbReference type="AlphaFoldDB" id="A0A2I7SML5"/>
<reference evidence="2" key="1">
    <citation type="submission" date="2018-01" db="EMBL/GenBank/DDBJ databases">
        <title>Complete genome of Tamlana sp. UJ94.</title>
        <authorList>
            <person name="Jung J."/>
            <person name="Chung D."/>
            <person name="Bae S.S."/>
            <person name="Baek K."/>
        </authorList>
    </citation>
    <scope>NUCLEOTIDE SEQUENCE [LARGE SCALE GENOMIC DNA]</scope>
    <source>
        <strain evidence="2">UJ94</strain>
    </source>
</reference>
<name>A0A2I7SML5_9FLAO</name>
<evidence type="ECO:0000313" key="1">
    <source>
        <dbReference type="EMBL" id="AUS07114.1"/>
    </source>
</evidence>
<gene>
    <name evidence="1" type="ORF">C1A40_17485</name>
</gene>
<organism evidence="1 2">
    <name type="scientific">Pseudotamlana carrageenivorans</name>
    <dbReference type="NCBI Taxonomy" id="2069432"/>
    <lineage>
        <taxon>Bacteria</taxon>
        <taxon>Pseudomonadati</taxon>
        <taxon>Bacteroidota</taxon>
        <taxon>Flavobacteriia</taxon>
        <taxon>Flavobacteriales</taxon>
        <taxon>Flavobacteriaceae</taxon>
        <taxon>Pseudotamlana</taxon>
    </lineage>
</organism>
<dbReference type="Gene3D" id="2.20.110.10">
    <property type="entry name" value="Histone H3 K4-specific methyltransferase SET7/9 N-terminal domain"/>
    <property type="match status" value="2"/>
</dbReference>
<dbReference type="EMBL" id="CP025938">
    <property type="protein sequence ID" value="AUS07114.1"/>
    <property type="molecule type" value="Genomic_DNA"/>
</dbReference>
<accession>A0A2I7SML5</accession>
<evidence type="ECO:0000313" key="2">
    <source>
        <dbReference type="Proteomes" id="UP000236592"/>
    </source>
</evidence>
<dbReference type="PANTHER" id="PTHR33706:SF1">
    <property type="entry name" value="TPR REPEAT PROTEIN"/>
    <property type="match status" value="1"/>
</dbReference>
<protein>
    <submittedName>
        <fullName evidence="1">Preprotein translocase YidC</fullName>
    </submittedName>
</protein>